<dbReference type="GO" id="GO:0046872">
    <property type="term" value="F:metal ion binding"/>
    <property type="evidence" value="ECO:0007669"/>
    <property type="project" value="UniProtKB-KW"/>
</dbReference>
<reference evidence="6 7" key="1">
    <citation type="submission" date="2019-02" db="EMBL/GenBank/DDBJ databases">
        <title>Deep-cultivation of Planctomycetes and their phenomic and genomic characterization uncovers novel biology.</title>
        <authorList>
            <person name="Wiegand S."/>
            <person name="Jogler M."/>
            <person name="Boedeker C."/>
            <person name="Pinto D."/>
            <person name="Vollmers J."/>
            <person name="Rivas-Marin E."/>
            <person name="Kohn T."/>
            <person name="Peeters S.H."/>
            <person name="Heuer A."/>
            <person name="Rast P."/>
            <person name="Oberbeckmann S."/>
            <person name="Bunk B."/>
            <person name="Jeske O."/>
            <person name="Meyerdierks A."/>
            <person name="Storesund J.E."/>
            <person name="Kallscheuer N."/>
            <person name="Luecker S."/>
            <person name="Lage O.M."/>
            <person name="Pohl T."/>
            <person name="Merkel B.J."/>
            <person name="Hornburger P."/>
            <person name="Mueller R.-W."/>
            <person name="Bruemmer F."/>
            <person name="Labrenz M."/>
            <person name="Spormann A.M."/>
            <person name="Op den Camp H."/>
            <person name="Overmann J."/>
            <person name="Amann R."/>
            <person name="Jetten M.S.M."/>
            <person name="Mascher T."/>
            <person name="Medema M.H."/>
            <person name="Devos D.P."/>
            <person name="Kaster A.-K."/>
            <person name="Ovreas L."/>
            <person name="Rohde M."/>
            <person name="Galperin M.Y."/>
            <person name="Jogler C."/>
        </authorList>
    </citation>
    <scope>NUCLEOTIDE SEQUENCE [LARGE SCALE GENOMIC DNA]</scope>
    <source>
        <strain evidence="6 7">KS4</strain>
    </source>
</reference>
<evidence type="ECO:0000313" key="6">
    <source>
        <dbReference type="EMBL" id="QDU33524.1"/>
    </source>
</evidence>
<gene>
    <name evidence="6" type="ORF">KS4_15740</name>
</gene>
<dbReference type="EMBL" id="CP036425">
    <property type="protein sequence ID" value="QDU33524.1"/>
    <property type="molecule type" value="Genomic_DNA"/>
</dbReference>
<dbReference type="InterPro" id="IPR050884">
    <property type="entry name" value="CNP_phosphodiesterase-III"/>
</dbReference>
<keyword evidence="2" id="KW-0378">Hydrolase</keyword>
<dbReference type="Pfam" id="PF00149">
    <property type="entry name" value="Metallophos"/>
    <property type="match status" value="1"/>
</dbReference>
<sequence>MSRLSDRFEVKSIVMRIAQITDLHLRQAIPGVTTHSERLVREVPSLFAKAVRSAKEHSPDIIVVTGDLLDVPDDWISAQANGMLGEEETLACLADYLYIKDVLDNSELPYMVVAGNHDLPNLLWQIFERFDDLSLNGFKFIAFHDEETENHMPQRLGLERERFEETLHCVSEMPQVHLQHYVLTPTLHEGYPHSYLDDRTITEKVDESERVILSLSGHYHQGTELLHMKYAYFATGTAFCNQPHAYRIYDVDLERKHVSMKQFNV</sequence>
<comment type="similarity">
    <text evidence="4">Belongs to the cyclic nucleotide phosphodiesterase class-III family.</text>
</comment>
<dbReference type="InterPro" id="IPR029052">
    <property type="entry name" value="Metallo-depent_PP-like"/>
</dbReference>
<feature type="domain" description="Calcineurin-like phosphoesterase" evidence="5">
    <location>
        <begin position="15"/>
        <end position="221"/>
    </location>
</feature>
<dbReference type="RefSeq" id="WP_145076632.1">
    <property type="nucleotide sequence ID" value="NZ_CP036425.1"/>
</dbReference>
<evidence type="ECO:0000313" key="7">
    <source>
        <dbReference type="Proteomes" id="UP000317369"/>
    </source>
</evidence>
<name>A0A517YTH7_9BACT</name>
<dbReference type="Proteomes" id="UP000317369">
    <property type="component" value="Chromosome"/>
</dbReference>
<organism evidence="6 7">
    <name type="scientific">Poriferisphaera corsica</name>
    <dbReference type="NCBI Taxonomy" id="2528020"/>
    <lineage>
        <taxon>Bacteria</taxon>
        <taxon>Pseudomonadati</taxon>
        <taxon>Planctomycetota</taxon>
        <taxon>Phycisphaerae</taxon>
        <taxon>Phycisphaerales</taxon>
        <taxon>Phycisphaeraceae</taxon>
        <taxon>Poriferisphaera</taxon>
    </lineage>
</organism>
<dbReference type="Gene3D" id="3.60.21.10">
    <property type="match status" value="1"/>
</dbReference>
<evidence type="ECO:0000259" key="5">
    <source>
        <dbReference type="Pfam" id="PF00149"/>
    </source>
</evidence>
<evidence type="ECO:0000256" key="2">
    <source>
        <dbReference type="ARBA" id="ARBA00022801"/>
    </source>
</evidence>
<dbReference type="GO" id="GO:0016787">
    <property type="term" value="F:hydrolase activity"/>
    <property type="evidence" value="ECO:0007669"/>
    <property type="project" value="UniProtKB-KW"/>
</dbReference>
<accession>A0A517YTH7</accession>
<evidence type="ECO:0000256" key="1">
    <source>
        <dbReference type="ARBA" id="ARBA00022723"/>
    </source>
</evidence>
<dbReference type="KEGG" id="pcor:KS4_15740"/>
<dbReference type="PANTHER" id="PTHR42988:SF2">
    <property type="entry name" value="CYCLIC NUCLEOTIDE PHOSPHODIESTERASE CBUA0032-RELATED"/>
    <property type="match status" value="1"/>
</dbReference>
<evidence type="ECO:0000256" key="3">
    <source>
        <dbReference type="ARBA" id="ARBA00023004"/>
    </source>
</evidence>
<proteinExistence type="inferred from homology"/>
<dbReference type="AlphaFoldDB" id="A0A517YTH7"/>
<evidence type="ECO:0000256" key="4">
    <source>
        <dbReference type="ARBA" id="ARBA00025742"/>
    </source>
</evidence>
<keyword evidence="1" id="KW-0479">Metal-binding</keyword>
<keyword evidence="3" id="KW-0408">Iron</keyword>
<dbReference type="InterPro" id="IPR004843">
    <property type="entry name" value="Calcineurin-like_PHP"/>
</dbReference>
<dbReference type="PANTHER" id="PTHR42988">
    <property type="entry name" value="PHOSPHOHYDROLASE"/>
    <property type="match status" value="1"/>
</dbReference>
<keyword evidence="7" id="KW-1185">Reference proteome</keyword>
<dbReference type="OrthoDB" id="9811542at2"/>
<dbReference type="SUPFAM" id="SSF56300">
    <property type="entry name" value="Metallo-dependent phosphatases"/>
    <property type="match status" value="1"/>
</dbReference>
<protein>
    <submittedName>
        <fullName evidence="6">Calcineurin-like phosphoesterase</fullName>
    </submittedName>
</protein>